<evidence type="ECO:0000313" key="4">
    <source>
        <dbReference type="EMBL" id="PRX54021.1"/>
    </source>
</evidence>
<reference evidence="4 5" key="1">
    <citation type="submission" date="2018-03" db="EMBL/GenBank/DDBJ databases">
        <title>Genomic Encyclopedia of Archaeal and Bacterial Type Strains, Phase II (KMG-II): from individual species to whole genera.</title>
        <authorList>
            <person name="Goeker M."/>
        </authorList>
    </citation>
    <scope>NUCLEOTIDE SEQUENCE [LARGE SCALE GENOMIC DNA]</scope>
    <source>
        <strain evidence="4 5">DSM 25027</strain>
    </source>
</reference>
<dbReference type="PANTHER" id="PTHR15337">
    <property type="entry name" value="ANTERIOR GRADIENT PROTEIN-RELATED"/>
    <property type="match status" value="1"/>
</dbReference>
<keyword evidence="1 2" id="KW-0732">Signal</keyword>
<protein>
    <submittedName>
        <fullName evidence="4">Thioredoxin-like protein</fullName>
    </submittedName>
</protein>
<evidence type="ECO:0000256" key="1">
    <source>
        <dbReference type="ARBA" id="ARBA00022729"/>
    </source>
</evidence>
<feature type="signal peptide" evidence="2">
    <location>
        <begin position="1"/>
        <end position="18"/>
    </location>
</feature>
<dbReference type="InterPro" id="IPR051099">
    <property type="entry name" value="AGR/TXD"/>
</dbReference>
<dbReference type="AlphaFoldDB" id="A0A2T0M936"/>
<dbReference type="SUPFAM" id="SSF52833">
    <property type="entry name" value="Thioredoxin-like"/>
    <property type="match status" value="1"/>
</dbReference>
<accession>A0A2T0M936</accession>
<keyword evidence="5" id="KW-1185">Reference proteome</keyword>
<feature type="domain" description="Thioredoxin" evidence="3">
    <location>
        <begin position="10"/>
        <end position="145"/>
    </location>
</feature>
<dbReference type="OrthoDB" id="981626at2"/>
<sequence>MKKGIFLICLLLGLAAKAQVWEDSYTNALNKANTEDKPIVLVFSGSDWCGPCIRFKKKILDSEEFVGFATNNYVLYNADFPRKKKNSLSQEKLNDNKGLAEKYNPKGYFPLVVVLDKNESILGKTGFDKRKSPEKYLDLFNGYLK</sequence>
<dbReference type="Pfam" id="PF13899">
    <property type="entry name" value="Thioredoxin_7"/>
    <property type="match status" value="1"/>
</dbReference>
<dbReference type="Proteomes" id="UP000237640">
    <property type="component" value="Unassembled WGS sequence"/>
</dbReference>
<gene>
    <name evidence="4" type="ORF">CLV81_2417</name>
</gene>
<evidence type="ECO:0000259" key="3">
    <source>
        <dbReference type="PROSITE" id="PS51352"/>
    </source>
</evidence>
<organism evidence="4 5">
    <name type="scientific">Flagellimonas meridianipacifica</name>
    <dbReference type="NCBI Taxonomy" id="1080225"/>
    <lineage>
        <taxon>Bacteria</taxon>
        <taxon>Pseudomonadati</taxon>
        <taxon>Bacteroidota</taxon>
        <taxon>Flavobacteriia</taxon>
        <taxon>Flavobacteriales</taxon>
        <taxon>Flavobacteriaceae</taxon>
        <taxon>Flagellimonas</taxon>
    </lineage>
</organism>
<dbReference type="PANTHER" id="PTHR15337:SF11">
    <property type="entry name" value="THIOREDOXIN DOMAIN-CONTAINING PROTEIN"/>
    <property type="match status" value="1"/>
</dbReference>
<comment type="caution">
    <text evidence="4">The sequence shown here is derived from an EMBL/GenBank/DDBJ whole genome shotgun (WGS) entry which is preliminary data.</text>
</comment>
<name>A0A2T0M936_9FLAO</name>
<feature type="chain" id="PRO_5015450269" evidence="2">
    <location>
        <begin position="19"/>
        <end position="145"/>
    </location>
</feature>
<dbReference type="EMBL" id="PVYX01000002">
    <property type="protein sequence ID" value="PRX54021.1"/>
    <property type="molecule type" value="Genomic_DNA"/>
</dbReference>
<evidence type="ECO:0000256" key="2">
    <source>
        <dbReference type="SAM" id="SignalP"/>
    </source>
</evidence>
<dbReference type="InterPro" id="IPR013766">
    <property type="entry name" value="Thioredoxin_domain"/>
</dbReference>
<evidence type="ECO:0000313" key="5">
    <source>
        <dbReference type="Proteomes" id="UP000237640"/>
    </source>
</evidence>
<dbReference type="RefSeq" id="WP_106145341.1">
    <property type="nucleotide sequence ID" value="NZ_PVYX01000002.1"/>
</dbReference>
<dbReference type="Gene3D" id="3.40.30.10">
    <property type="entry name" value="Glutaredoxin"/>
    <property type="match status" value="1"/>
</dbReference>
<proteinExistence type="predicted"/>
<dbReference type="PROSITE" id="PS51352">
    <property type="entry name" value="THIOREDOXIN_2"/>
    <property type="match status" value="1"/>
</dbReference>
<dbReference type="InterPro" id="IPR036249">
    <property type="entry name" value="Thioredoxin-like_sf"/>
</dbReference>